<dbReference type="SUPFAM" id="SSF46689">
    <property type="entry name" value="Homeodomain-like"/>
    <property type="match status" value="1"/>
</dbReference>
<dbReference type="InterPro" id="IPR009057">
    <property type="entry name" value="Homeodomain-like_sf"/>
</dbReference>
<sequence>MAGEKPPPSARQLDLLERAYQYALERGIAELSLRPLASAIGSSPRVLLYLFGSKDGLVRALLDRARSDELALLERLNALNGHRPVGLEVAAEQIWSWLADSSHRPLLTLWVEAYGRSLVEPGGPWGDFALSTVDDWLAVLAAAQPPQHRATEAGHQQRTLVLAVLRGALLDLLATGDEQRATAAVQAQLEMLRAASAAGASS</sequence>
<protein>
    <submittedName>
        <fullName evidence="4">TetR/AcrR family transcriptional regulator</fullName>
    </submittedName>
</protein>
<gene>
    <name evidence="4" type="ORF">ACFQRI_09520</name>
</gene>
<dbReference type="RefSeq" id="WP_380666742.1">
    <property type="nucleotide sequence ID" value="NZ_JBHTCJ010000004.1"/>
</dbReference>
<dbReference type="Proteomes" id="UP001596504">
    <property type="component" value="Unassembled WGS sequence"/>
</dbReference>
<accession>A0ABW2LGM8</accession>
<evidence type="ECO:0000313" key="5">
    <source>
        <dbReference type="Proteomes" id="UP001596504"/>
    </source>
</evidence>
<keyword evidence="5" id="KW-1185">Reference proteome</keyword>
<dbReference type="PROSITE" id="PS50977">
    <property type="entry name" value="HTH_TETR_2"/>
    <property type="match status" value="1"/>
</dbReference>
<dbReference type="EMBL" id="JBHTCJ010000004">
    <property type="protein sequence ID" value="MFC7341652.1"/>
    <property type="molecule type" value="Genomic_DNA"/>
</dbReference>
<feature type="DNA-binding region" description="H-T-H motif" evidence="2">
    <location>
        <begin position="32"/>
        <end position="51"/>
    </location>
</feature>
<feature type="domain" description="HTH tetR-type" evidence="3">
    <location>
        <begin position="9"/>
        <end position="69"/>
    </location>
</feature>
<evidence type="ECO:0000256" key="2">
    <source>
        <dbReference type="PROSITE-ProRule" id="PRU00335"/>
    </source>
</evidence>
<evidence type="ECO:0000313" key="4">
    <source>
        <dbReference type="EMBL" id="MFC7341652.1"/>
    </source>
</evidence>
<dbReference type="InterPro" id="IPR001647">
    <property type="entry name" value="HTH_TetR"/>
</dbReference>
<evidence type="ECO:0000256" key="1">
    <source>
        <dbReference type="ARBA" id="ARBA00023125"/>
    </source>
</evidence>
<organism evidence="4 5">
    <name type="scientific">Saccharopolyspora griseoalba</name>
    <dbReference type="NCBI Taxonomy" id="1431848"/>
    <lineage>
        <taxon>Bacteria</taxon>
        <taxon>Bacillati</taxon>
        <taxon>Actinomycetota</taxon>
        <taxon>Actinomycetes</taxon>
        <taxon>Pseudonocardiales</taxon>
        <taxon>Pseudonocardiaceae</taxon>
        <taxon>Saccharopolyspora</taxon>
    </lineage>
</organism>
<evidence type="ECO:0000259" key="3">
    <source>
        <dbReference type="PROSITE" id="PS50977"/>
    </source>
</evidence>
<dbReference type="Gene3D" id="1.10.357.10">
    <property type="entry name" value="Tetracycline Repressor, domain 2"/>
    <property type="match status" value="1"/>
</dbReference>
<proteinExistence type="predicted"/>
<name>A0ABW2LGM8_9PSEU</name>
<keyword evidence="1 2" id="KW-0238">DNA-binding</keyword>
<dbReference type="Pfam" id="PF00440">
    <property type="entry name" value="TetR_N"/>
    <property type="match status" value="1"/>
</dbReference>
<reference evidence="5" key="1">
    <citation type="journal article" date="2019" name="Int. J. Syst. Evol. Microbiol.">
        <title>The Global Catalogue of Microorganisms (GCM) 10K type strain sequencing project: providing services to taxonomists for standard genome sequencing and annotation.</title>
        <authorList>
            <consortium name="The Broad Institute Genomics Platform"/>
            <consortium name="The Broad Institute Genome Sequencing Center for Infectious Disease"/>
            <person name="Wu L."/>
            <person name="Ma J."/>
        </authorList>
    </citation>
    <scope>NUCLEOTIDE SEQUENCE [LARGE SCALE GENOMIC DNA]</scope>
    <source>
        <strain evidence="5">WLHS5</strain>
    </source>
</reference>
<comment type="caution">
    <text evidence="4">The sequence shown here is derived from an EMBL/GenBank/DDBJ whole genome shotgun (WGS) entry which is preliminary data.</text>
</comment>